<sequence length="234" mass="26867">MTQIQRKILFKKGNLIRTREAKTNKKGTLNIRYLKTSRSLTSGKHSLGLWTCSVPLDALNVFGCPLWMMECVNQDSNTWVVAYHSLKFVIPAPFVGYVYQLPQRPTWPHSSALALVVGSSHHNNPSTYVPTRLPTVAKSYKSLMFHLYLLISQTCCHILSHFSLYAQRPKHLLEILIHLWLDSYGSNKIATKIRSFVGLIGYYQIFIEGFSKITTLLTYLTRKDQPFAWIKICE</sequence>
<evidence type="ECO:0008006" key="3">
    <source>
        <dbReference type="Google" id="ProtNLM"/>
    </source>
</evidence>
<dbReference type="Gene3D" id="3.30.70.270">
    <property type="match status" value="1"/>
</dbReference>
<comment type="caution">
    <text evidence="1">The sequence shown here is derived from an EMBL/GenBank/DDBJ whole genome shotgun (WGS) entry which is preliminary data.</text>
</comment>
<dbReference type="InterPro" id="IPR043502">
    <property type="entry name" value="DNA/RNA_pol_sf"/>
</dbReference>
<dbReference type="Proteomes" id="UP000257109">
    <property type="component" value="Unassembled WGS sequence"/>
</dbReference>
<dbReference type="SUPFAM" id="SSF56672">
    <property type="entry name" value="DNA/RNA polymerases"/>
    <property type="match status" value="1"/>
</dbReference>
<keyword evidence="2" id="KW-1185">Reference proteome</keyword>
<evidence type="ECO:0000313" key="1">
    <source>
        <dbReference type="EMBL" id="RDX66194.1"/>
    </source>
</evidence>
<name>A0A371EJL5_MUCPR</name>
<dbReference type="AlphaFoldDB" id="A0A371EJL5"/>
<dbReference type="InterPro" id="IPR043128">
    <property type="entry name" value="Rev_trsase/Diguanyl_cyclase"/>
</dbReference>
<protein>
    <recommendedName>
        <fullName evidence="3">Mitochondrial protein</fullName>
    </recommendedName>
</protein>
<proteinExistence type="predicted"/>
<evidence type="ECO:0000313" key="2">
    <source>
        <dbReference type="Proteomes" id="UP000257109"/>
    </source>
</evidence>
<gene>
    <name evidence="1" type="ORF">CR513_55062</name>
</gene>
<dbReference type="EMBL" id="QJKJ01013550">
    <property type="protein sequence ID" value="RDX66194.1"/>
    <property type="molecule type" value="Genomic_DNA"/>
</dbReference>
<feature type="non-terminal residue" evidence="1">
    <location>
        <position position="234"/>
    </location>
</feature>
<reference evidence="1" key="1">
    <citation type="submission" date="2018-05" db="EMBL/GenBank/DDBJ databases">
        <title>Draft genome of Mucuna pruriens seed.</title>
        <authorList>
            <person name="Nnadi N.E."/>
            <person name="Vos R."/>
            <person name="Hasami M.H."/>
            <person name="Devisetty U.K."/>
            <person name="Aguiy J.C."/>
        </authorList>
    </citation>
    <scope>NUCLEOTIDE SEQUENCE [LARGE SCALE GENOMIC DNA]</scope>
    <source>
        <strain evidence="1">JCA_2017</strain>
    </source>
</reference>
<accession>A0A371EJL5</accession>
<organism evidence="1 2">
    <name type="scientific">Mucuna pruriens</name>
    <name type="common">Velvet bean</name>
    <name type="synonym">Dolichos pruriens</name>
    <dbReference type="NCBI Taxonomy" id="157652"/>
    <lineage>
        <taxon>Eukaryota</taxon>
        <taxon>Viridiplantae</taxon>
        <taxon>Streptophyta</taxon>
        <taxon>Embryophyta</taxon>
        <taxon>Tracheophyta</taxon>
        <taxon>Spermatophyta</taxon>
        <taxon>Magnoliopsida</taxon>
        <taxon>eudicotyledons</taxon>
        <taxon>Gunneridae</taxon>
        <taxon>Pentapetalae</taxon>
        <taxon>rosids</taxon>
        <taxon>fabids</taxon>
        <taxon>Fabales</taxon>
        <taxon>Fabaceae</taxon>
        <taxon>Papilionoideae</taxon>
        <taxon>50 kb inversion clade</taxon>
        <taxon>NPAAA clade</taxon>
        <taxon>indigoferoid/millettioid clade</taxon>
        <taxon>Phaseoleae</taxon>
        <taxon>Mucuna</taxon>
    </lineage>
</organism>